<accession>A0A382KYH1</accession>
<sequence length="305" mass="33734">VTDTEPYVVDKNLGRKLVQADDDLPRSNADGEPVVELTQEQKYLFDTRGWLLLSGVLGQDDIDAMREFAVRLRLEPESLPEHHRCAVAGPLQKLADHPVVVGFLNEFLAFPHLSSASCYGFRMVGASVRYRTTAADMCGAFNPHNGSGMFRFAHDSHHYQCIPGKAFSGLTRVVWELTSVKKGTGGTLLATGSHKAAYASPESTQDPDSAVWETYDCPAGSVLFFTEALAHSTAPWTNEDNPRVSIFNLYNSVGSRWGAWNPPDELIQEMPVMRQTLFRGTHCADNLPGYRYGGQNQQDRKPLDG</sequence>
<dbReference type="Pfam" id="PF05721">
    <property type="entry name" value="PhyH"/>
    <property type="match status" value="1"/>
</dbReference>
<gene>
    <name evidence="1" type="ORF">METZ01_LOCUS282360</name>
</gene>
<evidence type="ECO:0000313" key="1">
    <source>
        <dbReference type="EMBL" id="SVC29506.1"/>
    </source>
</evidence>
<evidence type="ECO:0008006" key="2">
    <source>
        <dbReference type="Google" id="ProtNLM"/>
    </source>
</evidence>
<feature type="non-terminal residue" evidence="1">
    <location>
        <position position="1"/>
    </location>
</feature>
<dbReference type="EMBL" id="UINC01083626">
    <property type="protein sequence ID" value="SVC29506.1"/>
    <property type="molecule type" value="Genomic_DNA"/>
</dbReference>
<dbReference type="InterPro" id="IPR008775">
    <property type="entry name" value="Phytyl_CoA_dOase-like"/>
</dbReference>
<dbReference type="AlphaFoldDB" id="A0A382KYH1"/>
<reference evidence="1" key="1">
    <citation type="submission" date="2018-05" db="EMBL/GenBank/DDBJ databases">
        <authorList>
            <person name="Lanie J.A."/>
            <person name="Ng W.-L."/>
            <person name="Kazmierczak K.M."/>
            <person name="Andrzejewski T.M."/>
            <person name="Davidsen T.M."/>
            <person name="Wayne K.J."/>
            <person name="Tettelin H."/>
            <person name="Glass J.I."/>
            <person name="Rusch D."/>
            <person name="Podicherti R."/>
            <person name="Tsui H.-C.T."/>
            <person name="Winkler M.E."/>
        </authorList>
    </citation>
    <scope>NUCLEOTIDE SEQUENCE</scope>
</reference>
<dbReference type="SUPFAM" id="SSF51197">
    <property type="entry name" value="Clavaminate synthase-like"/>
    <property type="match status" value="1"/>
</dbReference>
<protein>
    <recommendedName>
        <fullName evidence="2">Phytanoyl-CoA dioxygenase family protein</fullName>
    </recommendedName>
</protein>
<name>A0A382KYH1_9ZZZZ</name>
<dbReference type="Gene3D" id="2.60.120.620">
    <property type="entry name" value="q2cbj1_9rhob like domain"/>
    <property type="match status" value="1"/>
</dbReference>
<organism evidence="1">
    <name type="scientific">marine metagenome</name>
    <dbReference type="NCBI Taxonomy" id="408172"/>
    <lineage>
        <taxon>unclassified sequences</taxon>
        <taxon>metagenomes</taxon>
        <taxon>ecological metagenomes</taxon>
    </lineage>
</organism>
<proteinExistence type="predicted"/>